<evidence type="ECO:0008006" key="4">
    <source>
        <dbReference type="Google" id="ProtNLM"/>
    </source>
</evidence>
<comment type="caution">
    <text evidence="2">The sequence shown here is derived from an EMBL/GenBank/DDBJ whole genome shotgun (WGS) entry which is preliminary data.</text>
</comment>
<reference evidence="2 3" key="1">
    <citation type="submission" date="2019-06" db="EMBL/GenBank/DDBJ databases">
        <title>Sequencing the genomes of 1000 actinobacteria strains.</title>
        <authorList>
            <person name="Klenk H.-P."/>
        </authorList>
    </citation>
    <scope>NUCLEOTIDE SEQUENCE [LARGE SCALE GENOMIC DNA]</scope>
    <source>
        <strain evidence="2 3">DSM 24683</strain>
    </source>
</reference>
<evidence type="ECO:0000313" key="2">
    <source>
        <dbReference type="EMBL" id="TWD78993.1"/>
    </source>
</evidence>
<sequence>MFAPALLLGLVPFALFVAGLIALVVVQFRRREQFMQQRAREAARCGWYPAAPNPWLIQAAIDLWRNGKPGQMLAGDFHGRGMCVLDYSYTTTSSGANGQVTTTTHHVHLVALNLPVALPPMTVTADSKVKRFFGGRDLELESKAFNDAFRITCLDDRFASAVLHPRMMEWLLYNPGLEWQFAGNALISWGSGLFVIQDVYARLEAMSGLADRIPPFVLRDYGRPVF</sequence>
<evidence type="ECO:0000313" key="3">
    <source>
        <dbReference type="Proteomes" id="UP000318380"/>
    </source>
</evidence>
<gene>
    <name evidence="2" type="ORF">FB561_0041</name>
</gene>
<evidence type="ECO:0000256" key="1">
    <source>
        <dbReference type="SAM" id="Phobius"/>
    </source>
</evidence>
<dbReference type="EMBL" id="VIVK01000001">
    <property type="protein sequence ID" value="TWD78993.1"/>
    <property type="molecule type" value="Genomic_DNA"/>
</dbReference>
<accession>A0A561BJF9</accession>
<dbReference type="RefSeq" id="WP_145801296.1">
    <property type="nucleotide sequence ID" value="NZ_VIVK01000001.1"/>
</dbReference>
<dbReference type="Proteomes" id="UP000318380">
    <property type="component" value="Unassembled WGS sequence"/>
</dbReference>
<keyword evidence="1" id="KW-0472">Membrane</keyword>
<dbReference type="AlphaFoldDB" id="A0A561BJF9"/>
<protein>
    <recommendedName>
        <fullName evidence="4">DUF3137 domain-containing protein</fullName>
    </recommendedName>
</protein>
<keyword evidence="1" id="KW-1133">Transmembrane helix</keyword>
<name>A0A561BJF9_9ACTN</name>
<feature type="transmembrane region" description="Helical" evidence="1">
    <location>
        <begin position="6"/>
        <end position="28"/>
    </location>
</feature>
<proteinExistence type="predicted"/>
<keyword evidence="1" id="KW-0812">Transmembrane</keyword>
<organism evidence="2 3">
    <name type="scientific">Kribbella amoyensis</name>
    <dbReference type="NCBI Taxonomy" id="996641"/>
    <lineage>
        <taxon>Bacteria</taxon>
        <taxon>Bacillati</taxon>
        <taxon>Actinomycetota</taxon>
        <taxon>Actinomycetes</taxon>
        <taxon>Propionibacteriales</taxon>
        <taxon>Kribbellaceae</taxon>
        <taxon>Kribbella</taxon>
    </lineage>
</organism>
<dbReference type="OrthoDB" id="190895at2"/>
<keyword evidence="3" id="KW-1185">Reference proteome</keyword>